<feature type="transmembrane region" description="Helical" evidence="1">
    <location>
        <begin position="267"/>
        <end position="285"/>
    </location>
</feature>
<dbReference type="OrthoDB" id="246859at2"/>
<organism evidence="2 3">
    <name type="scientific">Nitratireductor indicus C115</name>
    <dbReference type="NCBI Taxonomy" id="1231190"/>
    <lineage>
        <taxon>Bacteria</taxon>
        <taxon>Pseudomonadati</taxon>
        <taxon>Pseudomonadota</taxon>
        <taxon>Alphaproteobacteria</taxon>
        <taxon>Hyphomicrobiales</taxon>
        <taxon>Phyllobacteriaceae</taxon>
        <taxon>Nitratireductor</taxon>
    </lineage>
</organism>
<feature type="transmembrane region" description="Helical" evidence="1">
    <location>
        <begin position="125"/>
        <end position="145"/>
    </location>
</feature>
<keyword evidence="1" id="KW-0812">Transmembrane</keyword>
<feature type="transmembrane region" description="Helical" evidence="1">
    <location>
        <begin position="305"/>
        <end position="323"/>
    </location>
</feature>
<comment type="caution">
    <text evidence="2">The sequence shown here is derived from an EMBL/GenBank/DDBJ whole genome shotgun (WGS) entry which is preliminary data.</text>
</comment>
<reference evidence="2 3" key="1">
    <citation type="journal article" date="2012" name="J. Bacteriol.">
        <title>Genome Sequence of Nitratireductor indicus Type Strain C115.</title>
        <authorList>
            <person name="Lai Q."/>
            <person name="Li G."/>
            <person name="Yu Z."/>
            <person name="Shao Z."/>
        </authorList>
    </citation>
    <scope>NUCLEOTIDE SEQUENCE [LARGE SCALE GENOMIC DNA]</scope>
    <source>
        <strain evidence="2 3">C115</strain>
    </source>
</reference>
<feature type="transmembrane region" description="Helical" evidence="1">
    <location>
        <begin position="80"/>
        <end position="113"/>
    </location>
</feature>
<evidence type="ECO:0000313" key="2">
    <source>
        <dbReference type="EMBL" id="EKF44054.1"/>
    </source>
</evidence>
<sequence>MDLTAIFMIVGFSLAAYSIVANDAIQTLGTFLSSNAHRPWWVLWLFACSILAIVLIYGWVSSGGDPAYGRLDKFPMPDGGISLMYLIPPFIILILTHFGVPVSTTFLVLSVFAIGSGASQNIGDMLIKSGLGYAVAFIASIVLYYTVFRRTTEYFDKTYGEPIPAYWTALQWCSTGFLWSQWLIQDLANIFAYLPRQLTAWELGLALVWLFALHAWIFKNNGGAIQKIVTTKTGTVDIRAATIIDFMYGIILFVFKEMSDIPMSTTWVFLGLLAGREFAISFHMYKPSARETSRIVGQDAAKAMLGLAVSLLLAFGLPVVFGLR</sequence>
<accession>K2P1R1</accession>
<dbReference type="AlphaFoldDB" id="K2P1R1"/>
<evidence type="ECO:0000256" key="1">
    <source>
        <dbReference type="SAM" id="Phobius"/>
    </source>
</evidence>
<feature type="transmembrane region" description="Helical" evidence="1">
    <location>
        <begin position="238"/>
        <end position="255"/>
    </location>
</feature>
<feature type="transmembrane region" description="Helical" evidence="1">
    <location>
        <begin position="40"/>
        <end position="60"/>
    </location>
</feature>
<keyword evidence="1" id="KW-0472">Membrane</keyword>
<protein>
    <recommendedName>
        <fullName evidence="4">Phosphate transporter</fullName>
    </recommendedName>
</protein>
<keyword evidence="3" id="KW-1185">Reference proteome</keyword>
<dbReference type="Proteomes" id="UP000007374">
    <property type="component" value="Unassembled WGS sequence"/>
</dbReference>
<proteinExistence type="predicted"/>
<dbReference type="EMBL" id="AMSI01000002">
    <property type="protein sequence ID" value="EKF44054.1"/>
    <property type="molecule type" value="Genomic_DNA"/>
</dbReference>
<feature type="transmembrane region" description="Helical" evidence="1">
    <location>
        <begin position="165"/>
        <end position="188"/>
    </location>
</feature>
<evidence type="ECO:0000313" key="3">
    <source>
        <dbReference type="Proteomes" id="UP000007374"/>
    </source>
</evidence>
<evidence type="ECO:0008006" key="4">
    <source>
        <dbReference type="Google" id="ProtNLM"/>
    </source>
</evidence>
<dbReference type="STRING" id="721133.SAMN05216176_101397"/>
<feature type="transmembrane region" description="Helical" evidence="1">
    <location>
        <begin position="6"/>
        <end position="28"/>
    </location>
</feature>
<gene>
    <name evidence="2" type="ORF">NA8A_04560</name>
</gene>
<name>K2P1R1_9HYPH</name>
<dbReference type="eggNOG" id="COG0683">
    <property type="taxonomic scope" value="Bacteria"/>
</dbReference>
<feature type="transmembrane region" description="Helical" evidence="1">
    <location>
        <begin position="200"/>
        <end position="218"/>
    </location>
</feature>
<dbReference type="RefSeq" id="WP_009756188.1">
    <property type="nucleotide sequence ID" value="NZ_AMSI01000002.1"/>
</dbReference>
<dbReference type="PATRIC" id="fig|1231190.3.peg.954"/>
<keyword evidence="1" id="KW-1133">Transmembrane helix</keyword>